<dbReference type="SUPFAM" id="SSF53335">
    <property type="entry name" value="S-adenosyl-L-methionine-dependent methyltransferases"/>
    <property type="match status" value="1"/>
</dbReference>
<feature type="domain" description="Methyltransferase type 11" evidence="1">
    <location>
        <begin position="53"/>
        <end position="146"/>
    </location>
</feature>
<comment type="caution">
    <text evidence="2">The sequence shown here is derived from an EMBL/GenBank/DDBJ whole genome shotgun (WGS) entry which is preliminary data.</text>
</comment>
<dbReference type="Proteomes" id="UP000319375">
    <property type="component" value="Unassembled WGS sequence"/>
</dbReference>
<keyword evidence="2" id="KW-0489">Methyltransferase</keyword>
<gene>
    <name evidence="2" type="ORF">FK530_18070</name>
</gene>
<evidence type="ECO:0000313" key="2">
    <source>
        <dbReference type="EMBL" id="TWS27435.1"/>
    </source>
</evidence>
<keyword evidence="2" id="KW-0808">Transferase</keyword>
<dbReference type="AlphaFoldDB" id="A0A5C5RYZ7"/>
<dbReference type="CDD" id="cd02440">
    <property type="entry name" value="AdoMet_MTases"/>
    <property type="match status" value="1"/>
</dbReference>
<protein>
    <submittedName>
        <fullName evidence="2">Class I SAM-dependent methyltransferase</fullName>
    </submittedName>
</protein>
<proteinExistence type="predicted"/>
<dbReference type="InterPro" id="IPR013216">
    <property type="entry name" value="Methyltransf_11"/>
</dbReference>
<dbReference type="EMBL" id="VIGX01000013">
    <property type="protein sequence ID" value="TWS27435.1"/>
    <property type="molecule type" value="Genomic_DNA"/>
</dbReference>
<organism evidence="2 3">
    <name type="scientific">Tsukamurella conjunctivitidis</name>
    <dbReference type="NCBI Taxonomy" id="2592068"/>
    <lineage>
        <taxon>Bacteria</taxon>
        <taxon>Bacillati</taxon>
        <taxon>Actinomycetota</taxon>
        <taxon>Actinomycetes</taxon>
        <taxon>Mycobacteriales</taxon>
        <taxon>Tsukamurellaceae</taxon>
        <taxon>Tsukamurella</taxon>
    </lineage>
</organism>
<dbReference type="PANTHER" id="PTHR42912">
    <property type="entry name" value="METHYLTRANSFERASE"/>
    <property type="match status" value="1"/>
</dbReference>
<dbReference type="OrthoDB" id="5566900at2"/>
<dbReference type="GO" id="GO:0008757">
    <property type="term" value="F:S-adenosylmethionine-dependent methyltransferase activity"/>
    <property type="evidence" value="ECO:0007669"/>
    <property type="project" value="InterPro"/>
</dbReference>
<keyword evidence="3" id="KW-1185">Reference proteome</keyword>
<dbReference type="Pfam" id="PF08241">
    <property type="entry name" value="Methyltransf_11"/>
    <property type="match status" value="1"/>
</dbReference>
<dbReference type="GO" id="GO:0032259">
    <property type="term" value="P:methylation"/>
    <property type="evidence" value="ECO:0007669"/>
    <property type="project" value="UniProtKB-KW"/>
</dbReference>
<evidence type="ECO:0000313" key="3">
    <source>
        <dbReference type="Proteomes" id="UP000319375"/>
    </source>
</evidence>
<dbReference type="InterPro" id="IPR029063">
    <property type="entry name" value="SAM-dependent_MTases_sf"/>
</dbReference>
<accession>A0A5C5RYZ7</accession>
<name>A0A5C5RYZ7_9ACTN</name>
<dbReference type="RefSeq" id="WP_146488379.1">
    <property type="nucleotide sequence ID" value="NZ_VIGX01000013.1"/>
</dbReference>
<dbReference type="InterPro" id="IPR050508">
    <property type="entry name" value="Methyltransf_Superfamily"/>
</dbReference>
<dbReference type="Gene3D" id="3.40.50.150">
    <property type="entry name" value="Vaccinia Virus protein VP39"/>
    <property type="match status" value="1"/>
</dbReference>
<evidence type="ECO:0000259" key="1">
    <source>
        <dbReference type="Pfam" id="PF08241"/>
    </source>
</evidence>
<sequence length="245" mass="27073">MTTPKDQSSTSAAAYDSIAEAYADLNATSILNEYYNRPAIRELLGTVNGRRVLDAGCGSGPTLVDLVEGGAVAVGFDGSSALIDIARGRVGSRAELHVADLGEPFPFKDDSFDDVVCSLALHYLEDWHGPLSEMWRVLKPGGRVILSVEHPLAIWFSQLQEGNETNYFATRARHDSELAGMEVDLTFWDRSLSTMFTTFTECGFRVTHLDEPAPSPEAVERFPDFFKGRDDPRFLAFLFAVLERD</sequence>
<reference evidence="2 3" key="1">
    <citation type="submission" date="2019-06" db="EMBL/GenBank/DDBJ databases">
        <title>Tsukamurella conjunctivitidis sp. nov., Tsukamurella assacharolytica sp. nov. and Tsukamurella sputae sp. nov. isolated from patients with conjunctivitis, bacteraemia (lymphoma) and respiratory infection (sputum) in Hong Kong.</title>
        <authorList>
            <person name="Teng J.L.L."/>
            <person name="Lee H.H."/>
            <person name="Fong J.Y.H."/>
            <person name="Fok K.M.N."/>
            <person name="Lau S.K.P."/>
            <person name="Woo P.C.Y."/>
        </authorList>
    </citation>
    <scope>NUCLEOTIDE SEQUENCE [LARGE SCALE GENOMIC DNA]</scope>
    <source>
        <strain evidence="2 3">HKU72</strain>
    </source>
</reference>